<dbReference type="InterPro" id="IPR008927">
    <property type="entry name" value="6-PGluconate_DH-like_C_sf"/>
</dbReference>
<keyword evidence="2" id="KW-0560">Oxidoreductase</keyword>
<feature type="domain" description="6-phosphogluconate dehydrogenase NADP-binding" evidence="5">
    <location>
        <begin position="6"/>
        <end position="158"/>
    </location>
</feature>
<keyword evidence="3" id="KW-0520">NAD</keyword>
<feature type="active site" evidence="4">
    <location>
        <position position="167"/>
    </location>
</feature>
<dbReference type="AlphaFoldDB" id="A0A8H2PV80"/>
<dbReference type="PANTHER" id="PTHR43060">
    <property type="entry name" value="3-HYDROXYISOBUTYRATE DEHYDROGENASE-LIKE 1, MITOCHONDRIAL-RELATED"/>
    <property type="match status" value="1"/>
</dbReference>
<dbReference type="Pfam" id="PF03446">
    <property type="entry name" value="NAD_binding_2"/>
    <property type="match status" value="1"/>
</dbReference>
<dbReference type="EMBL" id="VFBM01000004">
    <property type="protein sequence ID" value="TNX92398.1"/>
    <property type="molecule type" value="Genomic_DNA"/>
</dbReference>
<feature type="domain" description="3-hydroxyisobutyrate dehydrogenase-like NAD-binding" evidence="6">
    <location>
        <begin position="161"/>
        <end position="280"/>
    </location>
</feature>
<dbReference type="GO" id="GO:0016491">
    <property type="term" value="F:oxidoreductase activity"/>
    <property type="evidence" value="ECO:0007669"/>
    <property type="project" value="UniProtKB-KW"/>
</dbReference>
<evidence type="ECO:0000313" key="8">
    <source>
        <dbReference type="Proteomes" id="UP000314285"/>
    </source>
</evidence>
<accession>A0A8H2PV80</accession>
<protein>
    <submittedName>
        <fullName evidence="7">NAD(P)-dependent oxidoreductase</fullName>
    </submittedName>
</protein>
<gene>
    <name evidence="7" type="ORF">FHY67_06485</name>
</gene>
<dbReference type="RefSeq" id="WP_005026217.1">
    <property type="nucleotide sequence ID" value="NZ_CP027365.1"/>
</dbReference>
<dbReference type="GO" id="GO:0051287">
    <property type="term" value="F:NAD binding"/>
    <property type="evidence" value="ECO:0007669"/>
    <property type="project" value="InterPro"/>
</dbReference>
<dbReference type="GO" id="GO:0016054">
    <property type="term" value="P:organic acid catabolic process"/>
    <property type="evidence" value="ECO:0007669"/>
    <property type="project" value="UniProtKB-ARBA"/>
</dbReference>
<dbReference type="Gene3D" id="1.10.1040.10">
    <property type="entry name" value="N-(1-d-carboxylethyl)-l-norvaline Dehydrogenase, domain 2"/>
    <property type="match status" value="1"/>
</dbReference>
<comment type="similarity">
    <text evidence="1">Belongs to the HIBADH-related family.</text>
</comment>
<evidence type="ECO:0000259" key="5">
    <source>
        <dbReference type="Pfam" id="PF03446"/>
    </source>
</evidence>
<evidence type="ECO:0000259" key="6">
    <source>
        <dbReference type="Pfam" id="PF14833"/>
    </source>
</evidence>
<dbReference type="PANTHER" id="PTHR43060:SF15">
    <property type="entry name" value="3-HYDROXYISOBUTYRATE DEHYDROGENASE-LIKE 1, MITOCHONDRIAL-RELATED"/>
    <property type="match status" value="1"/>
</dbReference>
<proteinExistence type="inferred from homology"/>
<dbReference type="SUPFAM" id="SSF48179">
    <property type="entry name" value="6-phosphogluconate dehydrogenase C-terminal domain-like"/>
    <property type="match status" value="1"/>
</dbReference>
<dbReference type="GO" id="GO:0050661">
    <property type="term" value="F:NADP binding"/>
    <property type="evidence" value="ECO:0007669"/>
    <property type="project" value="InterPro"/>
</dbReference>
<dbReference type="SUPFAM" id="SSF51735">
    <property type="entry name" value="NAD(P)-binding Rossmann-fold domains"/>
    <property type="match status" value="1"/>
</dbReference>
<dbReference type="InterPro" id="IPR029154">
    <property type="entry name" value="HIBADH-like_NADP-bd"/>
</dbReference>
<dbReference type="PROSITE" id="PS00895">
    <property type="entry name" value="3_HYDROXYISOBUT_DH"/>
    <property type="match status" value="1"/>
</dbReference>
<dbReference type="PIRSF" id="PIRSF000103">
    <property type="entry name" value="HIBADH"/>
    <property type="match status" value="1"/>
</dbReference>
<evidence type="ECO:0000256" key="1">
    <source>
        <dbReference type="ARBA" id="ARBA00009080"/>
    </source>
</evidence>
<evidence type="ECO:0000256" key="3">
    <source>
        <dbReference type="ARBA" id="ARBA00023027"/>
    </source>
</evidence>
<dbReference type="Pfam" id="PF14833">
    <property type="entry name" value="NAD_binding_11"/>
    <property type="match status" value="1"/>
</dbReference>
<dbReference type="Gene3D" id="3.40.50.720">
    <property type="entry name" value="NAD(P)-binding Rossmann-like Domain"/>
    <property type="match status" value="1"/>
</dbReference>
<evidence type="ECO:0000256" key="4">
    <source>
        <dbReference type="PIRSR" id="PIRSR000103-1"/>
    </source>
</evidence>
<dbReference type="InterPro" id="IPR006115">
    <property type="entry name" value="6PGDH_NADP-bd"/>
</dbReference>
<dbReference type="InterPro" id="IPR036291">
    <property type="entry name" value="NAD(P)-bd_dom_sf"/>
</dbReference>
<evidence type="ECO:0000256" key="2">
    <source>
        <dbReference type="ARBA" id="ARBA00023002"/>
    </source>
</evidence>
<evidence type="ECO:0000313" key="7">
    <source>
        <dbReference type="EMBL" id="TNX92398.1"/>
    </source>
</evidence>
<dbReference type="InterPro" id="IPR013328">
    <property type="entry name" value="6PGD_dom2"/>
</dbReference>
<dbReference type="InterPro" id="IPR015815">
    <property type="entry name" value="HIBADH-related"/>
</dbReference>
<comment type="caution">
    <text evidence="7">The sequence shown here is derived from an EMBL/GenBank/DDBJ whole genome shotgun (WGS) entry which is preliminary data.</text>
</comment>
<name>A0A8H2PV80_ACIRA</name>
<organism evidence="7 8">
    <name type="scientific">Acinetobacter radioresistens</name>
    <dbReference type="NCBI Taxonomy" id="40216"/>
    <lineage>
        <taxon>Bacteria</taxon>
        <taxon>Pseudomonadati</taxon>
        <taxon>Pseudomonadota</taxon>
        <taxon>Gammaproteobacteria</taxon>
        <taxon>Moraxellales</taxon>
        <taxon>Moraxellaceae</taxon>
        <taxon>Acinetobacter</taxon>
    </lineage>
</organism>
<reference evidence="7 8" key="1">
    <citation type="submission" date="2019-06" db="EMBL/GenBank/DDBJ databases">
        <title>Genome of Acinetobacter radioresistens APH1, a phenol degrading strain.</title>
        <authorList>
            <person name="Liu Y."/>
        </authorList>
    </citation>
    <scope>NUCLEOTIDE SEQUENCE [LARGE SCALE GENOMIC DNA]</scope>
    <source>
        <strain evidence="7 8">APH1</strain>
    </source>
</reference>
<sequence length="293" mass="31482">MTIKSVAFIGLGAMGWHMAGHLTKVYTDVRVWNRTASKAKEHARVFATQATSLKEAGQADIIFSCLPTSKQVEEIIQEAQPKTGSIWVDCTSGEPQSAQRLQQQLKEQGVTYLDAPVSGQTIGAEKGTLTVMVGGDPNMLEQANPAIQTFAGLIQHVGESGSGFAVKAVNNILMAANLWALAEGMCNLKSQGVELDAALKCINASSGQSNMSHNIFAQRVLSREFPLTFALNLLAKDATIATQLAGSTQTIMPVLQLTQQLYRSASNNLPSESDFSSVVQQLEQWNNLTLQSA</sequence>
<dbReference type="InterPro" id="IPR002204">
    <property type="entry name" value="3-OH-isobutyrate_DH-rel_CS"/>
</dbReference>
<dbReference type="Proteomes" id="UP000314285">
    <property type="component" value="Unassembled WGS sequence"/>
</dbReference>